<keyword evidence="2" id="KW-1185">Reference proteome</keyword>
<dbReference type="Proteomes" id="UP001499984">
    <property type="component" value="Unassembled WGS sequence"/>
</dbReference>
<gene>
    <name evidence="1" type="ORF">GCM10022233_87540</name>
</gene>
<dbReference type="RefSeq" id="WP_345022100.1">
    <property type="nucleotide sequence ID" value="NZ_BAAAZY010000042.1"/>
</dbReference>
<name>A0ABP7WKN3_9ACTN</name>
<protein>
    <submittedName>
        <fullName evidence="1">Uncharacterized protein</fullName>
    </submittedName>
</protein>
<proteinExistence type="predicted"/>
<comment type="caution">
    <text evidence="1">The sequence shown here is derived from an EMBL/GenBank/DDBJ whole genome shotgun (WGS) entry which is preliminary data.</text>
</comment>
<organism evidence="1 2">
    <name type="scientific">Streptomyces shaanxiensis</name>
    <dbReference type="NCBI Taxonomy" id="653357"/>
    <lineage>
        <taxon>Bacteria</taxon>
        <taxon>Bacillati</taxon>
        <taxon>Actinomycetota</taxon>
        <taxon>Actinomycetes</taxon>
        <taxon>Kitasatosporales</taxon>
        <taxon>Streptomycetaceae</taxon>
        <taxon>Streptomyces</taxon>
    </lineage>
</organism>
<evidence type="ECO:0000313" key="2">
    <source>
        <dbReference type="Proteomes" id="UP001499984"/>
    </source>
</evidence>
<evidence type="ECO:0000313" key="1">
    <source>
        <dbReference type="EMBL" id="GAA4090703.1"/>
    </source>
</evidence>
<dbReference type="EMBL" id="BAAAZY010000042">
    <property type="protein sequence ID" value="GAA4090703.1"/>
    <property type="molecule type" value="Genomic_DNA"/>
</dbReference>
<sequence>MDIRLLGTDGLKDRAGLLVLLRSAVAAMAPAISRTRLFRPGPLEGLSQRVAKRARLIT</sequence>
<reference evidence="2" key="1">
    <citation type="journal article" date="2019" name="Int. J. Syst. Evol. Microbiol.">
        <title>The Global Catalogue of Microorganisms (GCM) 10K type strain sequencing project: providing services to taxonomists for standard genome sequencing and annotation.</title>
        <authorList>
            <consortium name="The Broad Institute Genomics Platform"/>
            <consortium name="The Broad Institute Genome Sequencing Center for Infectious Disease"/>
            <person name="Wu L."/>
            <person name="Ma J."/>
        </authorList>
    </citation>
    <scope>NUCLEOTIDE SEQUENCE [LARGE SCALE GENOMIC DNA]</scope>
    <source>
        <strain evidence="2">JCM 16925</strain>
    </source>
</reference>
<accession>A0ABP7WKN3</accession>